<evidence type="ECO:0000256" key="5">
    <source>
        <dbReference type="ARBA" id="ARBA00022884"/>
    </source>
</evidence>
<dbReference type="Pfam" id="PF07986">
    <property type="entry name" value="TBCC"/>
    <property type="match status" value="1"/>
</dbReference>
<dbReference type="InterPro" id="IPR012677">
    <property type="entry name" value="Nucleotide-bd_a/b_plait_sf"/>
</dbReference>
<dbReference type="InterPro" id="IPR035979">
    <property type="entry name" value="RBD_domain_sf"/>
</dbReference>
<evidence type="ECO:0000313" key="12">
    <source>
        <dbReference type="Proteomes" id="UP000591131"/>
    </source>
</evidence>
<evidence type="ECO:0000259" key="10">
    <source>
        <dbReference type="PROSITE" id="PS51329"/>
    </source>
</evidence>
<comment type="subcellular location">
    <subcellularLocation>
        <location evidence="1">Nucleus</location>
    </subcellularLocation>
</comment>
<dbReference type="PROSITE" id="PS50102">
    <property type="entry name" value="RRM"/>
    <property type="match status" value="2"/>
</dbReference>
<keyword evidence="5 7" id="KW-0694">RNA-binding</keyword>
<dbReference type="InterPro" id="IPR000504">
    <property type="entry name" value="RRM_dom"/>
</dbReference>
<dbReference type="OrthoDB" id="1099063at2759"/>
<accession>A0A7J6LQN6</accession>
<evidence type="ECO:0000256" key="7">
    <source>
        <dbReference type="PROSITE-ProRule" id="PRU00176"/>
    </source>
</evidence>
<dbReference type="EMBL" id="JAAPAO010000371">
    <property type="protein sequence ID" value="KAF4661628.1"/>
    <property type="molecule type" value="Genomic_DNA"/>
</dbReference>
<feature type="domain" description="RRM" evidence="9">
    <location>
        <begin position="2"/>
        <end position="83"/>
    </location>
</feature>
<keyword evidence="12" id="KW-1185">Reference proteome</keyword>
<evidence type="ECO:0000256" key="8">
    <source>
        <dbReference type="SAM" id="MobiDB-lite"/>
    </source>
</evidence>
<proteinExistence type="inferred from homology"/>
<dbReference type="SMART" id="SM00360">
    <property type="entry name" value="RRM"/>
    <property type="match status" value="2"/>
</dbReference>
<name>A0A7J6LQN6_PERCH</name>
<dbReference type="PROSITE" id="PS51329">
    <property type="entry name" value="C_CAP_COFACTOR_C"/>
    <property type="match status" value="1"/>
</dbReference>
<dbReference type="CDD" id="cd12339">
    <property type="entry name" value="RRM2_SRSF1_4_like"/>
    <property type="match status" value="1"/>
</dbReference>
<dbReference type="Gene3D" id="3.30.70.330">
    <property type="match status" value="2"/>
</dbReference>
<dbReference type="InterPro" id="IPR012945">
    <property type="entry name" value="Tubulin-bd_cofactor_C_dom"/>
</dbReference>
<dbReference type="SUPFAM" id="SSF54928">
    <property type="entry name" value="RNA-binding domain, RBD"/>
    <property type="match status" value="1"/>
</dbReference>
<feature type="region of interest" description="Disordered" evidence="8">
    <location>
        <begin position="82"/>
        <end position="110"/>
    </location>
</feature>
<comment type="caution">
    <text evidence="11">The sequence shown here is derived from an EMBL/GenBank/DDBJ whole genome shotgun (WGS) entry which is preliminary data.</text>
</comment>
<dbReference type="AlphaFoldDB" id="A0A7J6LQN6"/>
<dbReference type="Pfam" id="PF00076">
    <property type="entry name" value="RRM_1"/>
    <property type="match status" value="2"/>
</dbReference>
<dbReference type="GO" id="GO:0006397">
    <property type="term" value="P:mRNA processing"/>
    <property type="evidence" value="ECO:0007669"/>
    <property type="project" value="UniProtKB-KW"/>
</dbReference>
<dbReference type="InterPro" id="IPR016098">
    <property type="entry name" value="CAP/MinC_C"/>
</dbReference>
<evidence type="ECO:0000313" key="11">
    <source>
        <dbReference type="EMBL" id="KAF4661628.1"/>
    </source>
</evidence>
<dbReference type="Gene3D" id="2.160.20.70">
    <property type="match status" value="1"/>
</dbReference>
<evidence type="ECO:0000256" key="3">
    <source>
        <dbReference type="ARBA" id="ARBA00022664"/>
    </source>
</evidence>
<dbReference type="InterPro" id="IPR017901">
    <property type="entry name" value="C-CAP_CF_C-like"/>
</dbReference>
<dbReference type="PANTHER" id="PTHR23003">
    <property type="entry name" value="RNA RECOGNITION MOTIF RRM DOMAIN CONTAINING PROTEIN"/>
    <property type="match status" value="1"/>
</dbReference>
<evidence type="ECO:0000256" key="6">
    <source>
        <dbReference type="ARBA" id="ARBA00023242"/>
    </source>
</evidence>
<dbReference type="PANTHER" id="PTHR23003:SF62">
    <property type="entry name" value="SERINE_ARGININE (SR)-TYPE SHUTTLING MRNA BINDING PROTEIN NPL3"/>
    <property type="match status" value="1"/>
</dbReference>
<feature type="region of interest" description="Disordered" evidence="8">
    <location>
        <begin position="400"/>
        <end position="439"/>
    </location>
</feature>
<comment type="similarity">
    <text evidence="2">Belongs to the TBCC family.</text>
</comment>
<dbReference type="GO" id="GO:0005634">
    <property type="term" value="C:nucleus"/>
    <property type="evidence" value="ECO:0007669"/>
    <property type="project" value="UniProtKB-SubCell"/>
</dbReference>
<evidence type="ECO:0000256" key="1">
    <source>
        <dbReference type="ARBA" id="ARBA00004123"/>
    </source>
</evidence>
<protein>
    <submittedName>
        <fullName evidence="11">Serine/arginine-rich splicing factor 1</fullName>
    </submittedName>
</protein>
<dbReference type="Proteomes" id="UP000591131">
    <property type="component" value="Unassembled WGS sequence"/>
</dbReference>
<keyword evidence="6" id="KW-0539">Nucleus</keyword>
<organism evidence="11 12">
    <name type="scientific">Perkinsus chesapeaki</name>
    <name type="common">Clam parasite</name>
    <name type="synonym">Perkinsus andrewsi</name>
    <dbReference type="NCBI Taxonomy" id="330153"/>
    <lineage>
        <taxon>Eukaryota</taxon>
        <taxon>Sar</taxon>
        <taxon>Alveolata</taxon>
        <taxon>Perkinsozoa</taxon>
        <taxon>Perkinsea</taxon>
        <taxon>Perkinsida</taxon>
        <taxon>Perkinsidae</taxon>
        <taxon>Perkinsus</taxon>
    </lineage>
</organism>
<dbReference type="GO" id="GO:0003729">
    <property type="term" value="F:mRNA binding"/>
    <property type="evidence" value="ECO:0007669"/>
    <property type="project" value="TreeGrafter"/>
</dbReference>
<feature type="domain" description="C-CAP/cofactor C-like" evidence="10">
    <location>
        <begin position="429"/>
        <end position="586"/>
    </location>
</feature>
<evidence type="ECO:0000256" key="2">
    <source>
        <dbReference type="ARBA" id="ARBA00008848"/>
    </source>
</evidence>
<keyword evidence="3" id="KW-0507">mRNA processing</keyword>
<feature type="compositionally biased region" description="Low complexity" evidence="8">
    <location>
        <begin position="418"/>
        <end position="439"/>
    </location>
</feature>
<sequence length="623" mass="68031">MARIIVGNIPSTLRERELDDIFYKFGRIESIEIRGARINESSRRRTAYAYVQFRDWQDAADAAKSRNGYEIDGQPITVEVDEEYRDDPRGGSFRGKGKGRPNDFGYGKGGGGASPTAAFNRYYDSAGVSEKYFRVVVTNLPRGASWQDLKDKMRDAGECRFTEVTRDGVGVAGFAGQPDVERAVRTLDDTEMKSHFGDTSIIRVEEFSDEKHGETLGHIGKVMADGPAKVVVDGVVKEDMVDGEEREAMGTGVLEEEEEALPKAEDRMMILMADPLVDVILDVDLQAMVNTILKRAAVALGDVGREEAHGVTVTALVSMETEALREAVLALETEVLQSVTSSTTVDHQVLDKWGTAAGEYSDALVAAGGHMPSYDVKVIKQRLNTITALLDTMQSNRRKAKRFTFRQRPVPDNQWSEATATQSASTTRPSTATPTPASAGNVLSSLNGGVYDIDVNSSCEVYNIQDVSNCTIRFNSSGESAYVPAAIYVHNMRQCFLSVDYKACPSMQGVGGGRPVILCYNCHDSVIQLSGGCVARQLRVHASDGLVIYADANATPIIEECTRIAVGHSFGSIPTTPSITVADFSYLQTQGVSPNWRPIPDHIAFRRAQWGDAPLQEIAHLFE</sequence>
<evidence type="ECO:0000259" key="9">
    <source>
        <dbReference type="PROSITE" id="PS50102"/>
    </source>
</evidence>
<reference evidence="11 12" key="1">
    <citation type="submission" date="2020-04" db="EMBL/GenBank/DDBJ databases">
        <title>Perkinsus chesapeaki whole genome sequence.</title>
        <authorList>
            <person name="Bogema D.R."/>
        </authorList>
    </citation>
    <scope>NUCLEOTIDE SEQUENCE [LARGE SCALE GENOMIC DNA]</scope>
    <source>
        <strain evidence="11">ATCC PRA-425</strain>
    </source>
</reference>
<dbReference type="InterPro" id="IPR050374">
    <property type="entry name" value="RRT5_SRSF_SR"/>
</dbReference>
<keyword evidence="4" id="KW-0677">Repeat</keyword>
<feature type="domain" description="RRM" evidence="9">
    <location>
        <begin position="133"/>
        <end position="209"/>
    </location>
</feature>
<dbReference type="GO" id="GO:0005737">
    <property type="term" value="C:cytoplasm"/>
    <property type="evidence" value="ECO:0007669"/>
    <property type="project" value="TreeGrafter"/>
</dbReference>
<gene>
    <name evidence="11" type="primary">SRSF1</name>
    <name evidence="11" type="ORF">FOL47_006605</name>
</gene>
<evidence type="ECO:0000256" key="4">
    <source>
        <dbReference type="ARBA" id="ARBA00022737"/>
    </source>
</evidence>